<accession>A0A439DII5</accession>
<dbReference type="Proteomes" id="UP000286045">
    <property type="component" value="Unassembled WGS sequence"/>
</dbReference>
<evidence type="ECO:0000259" key="2">
    <source>
        <dbReference type="Pfam" id="PF26640"/>
    </source>
</evidence>
<feature type="domain" description="Heterokaryon incompatibility" evidence="1">
    <location>
        <begin position="24"/>
        <end position="112"/>
    </location>
</feature>
<dbReference type="InterPro" id="IPR058525">
    <property type="entry name" value="DUF8212"/>
</dbReference>
<dbReference type="EMBL" id="RYZI01000012">
    <property type="protein sequence ID" value="RWA14191.1"/>
    <property type="molecule type" value="Genomic_DNA"/>
</dbReference>
<dbReference type="STRING" id="363999.A0A439DII5"/>
<feature type="domain" description="DUF8212" evidence="2">
    <location>
        <begin position="225"/>
        <end position="255"/>
    </location>
</feature>
<dbReference type="InterPro" id="IPR010730">
    <property type="entry name" value="HET"/>
</dbReference>
<name>A0A439DII5_9PEZI</name>
<dbReference type="Pfam" id="PF26640">
    <property type="entry name" value="DUF8212"/>
    <property type="match status" value="1"/>
</dbReference>
<protein>
    <submittedName>
        <fullName evidence="3">Uncharacterized protein</fullName>
    </submittedName>
</protein>
<evidence type="ECO:0000313" key="3">
    <source>
        <dbReference type="EMBL" id="RWA14191.1"/>
    </source>
</evidence>
<evidence type="ECO:0000313" key="4">
    <source>
        <dbReference type="Proteomes" id="UP000286045"/>
    </source>
</evidence>
<reference evidence="3 4" key="1">
    <citation type="submission" date="2018-12" db="EMBL/GenBank/DDBJ databases">
        <title>Draft genome sequence of Xylaria grammica IHI A82.</title>
        <authorList>
            <person name="Buettner E."/>
            <person name="Kellner H."/>
        </authorList>
    </citation>
    <scope>NUCLEOTIDE SEQUENCE [LARGE SCALE GENOMIC DNA]</scope>
    <source>
        <strain evidence="3 4">IHI A82</strain>
    </source>
</reference>
<proteinExistence type="predicted"/>
<dbReference type="AlphaFoldDB" id="A0A439DII5"/>
<comment type="caution">
    <text evidence="3">The sequence shown here is derived from an EMBL/GenBank/DDBJ whole genome shotgun (WGS) entry which is preliminary data.</text>
</comment>
<evidence type="ECO:0000259" key="1">
    <source>
        <dbReference type="Pfam" id="PF06985"/>
    </source>
</evidence>
<keyword evidence="4" id="KW-1185">Reference proteome</keyword>
<dbReference type="PANTHER" id="PTHR10622">
    <property type="entry name" value="HET DOMAIN-CONTAINING PROTEIN"/>
    <property type="match status" value="1"/>
</dbReference>
<gene>
    <name evidence="3" type="ORF">EKO27_g919</name>
</gene>
<dbReference type="Pfam" id="PF06985">
    <property type="entry name" value="HET"/>
    <property type="match status" value="1"/>
</dbReference>
<dbReference type="PANTHER" id="PTHR10622:SF12">
    <property type="entry name" value="HET DOMAIN-CONTAINING PROTEIN"/>
    <property type="match status" value="1"/>
</dbReference>
<organism evidence="3 4">
    <name type="scientific">Xylaria grammica</name>
    <dbReference type="NCBI Taxonomy" id="363999"/>
    <lineage>
        <taxon>Eukaryota</taxon>
        <taxon>Fungi</taxon>
        <taxon>Dikarya</taxon>
        <taxon>Ascomycota</taxon>
        <taxon>Pezizomycotina</taxon>
        <taxon>Sordariomycetes</taxon>
        <taxon>Xylariomycetidae</taxon>
        <taxon>Xylariales</taxon>
        <taxon>Xylariaceae</taxon>
        <taxon>Xylaria</taxon>
    </lineage>
</organism>
<sequence>MRLINVETLTLEEFMVMSPDSVGYAILSHTWEDGEVTFQDFTSPGSKREGKKGFGKIMKTCELARRDGIKYAWVDTCCIDKTSSAELTEAINSMFHWYRDARVCYAWLADLPAATEESIESSMSECRWFTRGWTLQELLAPHRVEFYDRDWDFRGTKSELKELIAEASQIGIEVLESPERLYKLPIAQRMSWAAKRQTTRLEDMAYCLIGIFEVNMPMLYGEGQRAFLRLQEEIVKDTNDLSIFAWRTAAKGQKYHGIFARSPAEFGECGSVRLIDSTVYSPEFSLGNKGLRIQTDLVTGTGGAHLLKLNCKDGPKGAPISIWIHHHGGEMYSRSRAHEYGDLSPGDARPLRKKIICILKQLDALRSEDLEASHRHAFVFRENSNTVGNIRFPECLFEVTVIEPGWSWDAARCMLHTQGVDQFNGFAYFTPRYEGAEYQMNKFHMAGEWFIVAFGRHPGEEKPWITIHGKDDRYGLKLLEVGSTDLQRMGHMARESLGGGPRSITLKTLEKRPLKTVSVSLNEGTMDGQGVYFIDVDFQTPPAPILVTQKDLLDWTSPHIDYSQAASYMPSEENSGDEADVVDFGALFD</sequence>